<sequence length="88" mass="9669">MSTTLSLEAELARLIVEALHLEAAPEDIDPEAPLFGEGLGLDSIDALEIALAVSKRYGFQLRSDDERNHRIFASLRALAAHIEKQRTA</sequence>
<feature type="domain" description="Carrier" evidence="1">
    <location>
        <begin position="5"/>
        <end position="86"/>
    </location>
</feature>
<dbReference type="EMBL" id="JAGIYZ010000044">
    <property type="protein sequence ID" value="MBP0466942.1"/>
    <property type="molecule type" value="Genomic_DNA"/>
</dbReference>
<protein>
    <submittedName>
        <fullName evidence="2">Acyl carrier protein</fullName>
    </submittedName>
</protein>
<dbReference type="Gene3D" id="1.10.1200.10">
    <property type="entry name" value="ACP-like"/>
    <property type="match status" value="1"/>
</dbReference>
<dbReference type="PROSITE" id="PS50075">
    <property type="entry name" value="CARRIER"/>
    <property type="match status" value="1"/>
</dbReference>
<evidence type="ECO:0000313" key="2">
    <source>
        <dbReference type="EMBL" id="MBP0466942.1"/>
    </source>
</evidence>
<dbReference type="Pfam" id="PF00550">
    <property type="entry name" value="PP-binding"/>
    <property type="match status" value="1"/>
</dbReference>
<name>A0ABS4B067_9PROT</name>
<evidence type="ECO:0000259" key="1">
    <source>
        <dbReference type="PROSITE" id="PS50075"/>
    </source>
</evidence>
<keyword evidence="3" id="KW-1185">Reference proteome</keyword>
<gene>
    <name evidence="2" type="ORF">J5Y09_23645</name>
</gene>
<dbReference type="Proteomes" id="UP000680815">
    <property type="component" value="Unassembled WGS sequence"/>
</dbReference>
<evidence type="ECO:0000313" key="3">
    <source>
        <dbReference type="Proteomes" id="UP000680815"/>
    </source>
</evidence>
<reference evidence="2 3" key="1">
    <citation type="submission" date="2021-03" db="EMBL/GenBank/DDBJ databases">
        <authorList>
            <person name="So Y."/>
        </authorList>
    </citation>
    <scope>NUCLEOTIDE SEQUENCE [LARGE SCALE GENOMIC DNA]</scope>
    <source>
        <strain evidence="2 3">PWR1</strain>
    </source>
</reference>
<proteinExistence type="predicted"/>
<dbReference type="RefSeq" id="WP_209354313.1">
    <property type="nucleotide sequence ID" value="NZ_JAGIYZ010000044.1"/>
</dbReference>
<dbReference type="SUPFAM" id="SSF47336">
    <property type="entry name" value="ACP-like"/>
    <property type="match status" value="1"/>
</dbReference>
<accession>A0ABS4B067</accession>
<organism evidence="2 3">
    <name type="scientific">Roseomonas nitratireducens</name>
    <dbReference type="NCBI Taxonomy" id="2820810"/>
    <lineage>
        <taxon>Bacteria</taxon>
        <taxon>Pseudomonadati</taxon>
        <taxon>Pseudomonadota</taxon>
        <taxon>Alphaproteobacteria</taxon>
        <taxon>Acetobacterales</taxon>
        <taxon>Roseomonadaceae</taxon>
        <taxon>Roseomonas</taxon>
    </lineage>
</organism>
<dbReference type="NCBIfam" id="NF006617">
    <property type="entry name" value="PRK09184.1"/>
    <property type="match status" value="1"/>
</dbReference>
<dbReference type="InterPro" id="IPR009081">
    <property type="entry name" value="PP-bd_ACP"/>
</dbReference>
<dbReference type="InterPro" id="IPR036736">
    <property type="entry name" value="ACP-like_sf"/>
</dbReference>
<comment type="caution">
    <text evidence="2">The sequence shown here is derived from an EMBL/GenBank/DDBJ whole genome shotgun (WGS) entry which is preliminary data.</text>
</comment>
<dbReference type="SMART" id="SM01294">
    <property type="entry name" value="PKS_PP_betabranch"/>
    <property type="match status" value="1"/>
</dbReference>